<dbReference type="SUPFAM" id="SSF53335">
    <property type="entry name" value="S-adenosyl-L-methionine-dependent methyltransferases"/>
    <property type="match status" value="1"/>
</dbReference>
<keyword evidence="2" id="KW-0489">Methyltransferase</keyword>
<protein>
    <submittedName>
        <fullName evidence="2">Class I SAM-dependent methyltransferase</fullName>
    </submittedName>
</protein>
<dbReference type="EMBL" id="JABANE010000020">
    <property type="protein sequence ID" value="NME68196.1"/>
    <property type="molecule type" value="Genomic_DNA"/>
</dbReference>
<sequence length="192" mass="22132">MEGTYYLSKEGVEEYVNMAKEVNSEPLIEKLKEHLAPQAMLLELGSGPGTDWRILSQTFTAVGSDYSMEFVKYLKRNNPAGTFLHLDAITLDTFLRFDGVYANKVMQHLTDDEIKRSLEKHTVILNKGGVICHSYWKGEGDEIHKGLFVNYQTEESLQALYEEHFEVLKIETYKEFEEEDSLVIIAKVKREE</sequence>
<accession>A0A7X9P276</accession>
<dbReference type="Gene3D" id="3.40.50.150">
    <property type="entry name" value="Vaccinia Virus protein VP39"/>
    <property type="match status" value="1"/>
</dbReference>
<dbReference type="InterPro" id="IPR041698">
    <property type="entry name" value="Methyltransf_25"/>
</dbReference>
<evidence type="ECO:0000313" key="2">
    <source>
        <dbReference type="EMBL" id="NME68196.1"/>
    </source>
</evidence>
<feature type="domain" description="Methyltransferase" evidence="1">
    <location>
        <begin position="42"/>
        <end position="129"/>
    </location>
</feature>
<dbReference type="Proteomes" id="UP000576082">
    <property type="component" value="Unassembled WGS sequence"/>
</dbReference>
<reference evidence="2 3" key="1">
    <citation type="submission" date="2020-04" db="EMBL/GenBank/DDBJ databases">
        <title>Flammeovirga sp. SR4, a novel species isolated from seawater.</title>
        <authorList>
            <person name="Wang X."/>
        </authorList>
    </citation>
    <scope>NUCLEOTIDE SEQUENCE [LARGE SCALE GENOMIC DNA]</scope>
    <source>
        <strain evidence="2 3">ATCC 23126</strain>
    </source>
</reference>
<dbReference type="AlphaFoldDB" id="A0A7X9P276"/>
<proteinExistence type="predicted"/>
<gene>
    <name evidence="2" type="ORF">HHU12_09510</name>
</gene>
<organism evidence="2 3">
    <name type="scientific">Flammeovirga aprica JL-4</name>
    <dbReference type="NCBI Taxonomy" id="694437"/>
    <lineage>
        <taxon>Bacteria</taxon>
        <taxon>Pseudomonadati</taxon>
        <taxon>Bacteroidota</taxon>
        <taxon>Cytophagia</taxon>
        <taxon>Cytophagales</taxon>
        <taxon>Flammeovirgaceae</taxon>
        <taxon>Flammeovirga</taxon>
    </lineage>
</organism>
<dbReference type="InterPro" id="IPR029063">
    <property type="entry name" value="SAM-dependent_MTases_sf"/>
</dbReference>
<dbReference type="GO" id="GO:0008168">
    <property type="term" value="F:methyltransferase activity"/>
    <property type="evidence" value="ECO:0007669"/>
    <property type="project" value="UniProtKB-KW"/>
</dbReference>
<keyword evidence="2" id="KW-0808">Transferase</keyword>
<evidence type="ECO:0000313" key="3">
    <source>
        <dbReference type="Proteomes" id="UP000576082"/>
    </source>
</evidence>
<keyword evidence="3" id="KW-1185">Reference proteome</keyword>
<comment type="caution">
    <text evidence="2">The sequence shown here is derived from an EMBL/GenBank/DDBJ whole genome shotgun (WGS) entry which is preliminary data.</text>
</comment>
<dbReference type="GO" id="GO:0032259">
    <property type="term" value="P:methylation"/>
    <property type="evidence" value="ECO:0007669"/>
    <property type="project" value="UniProtKB-KW"/>
</dbReference>
<evidence type="ECO:0000259" key="1">
    <source>
        <dbReference type="Pfam" id="PF13649"/>
    </source>
</evidence>
<dbReference type="Pfam" id="PF13649">
    <property type="entry name" value="Methyltransf_25"/>
    <property type="match status" value="1"/>
</dbReference>
<name>A0A7X9P276_9BACT</name>
<dbReference type="RefSeq" id="WP_169656507.1">
    <property type="nucleotide sequence ID" value="NZ_JABANE010000020.1"/>
</dbReference>